<evidence type="ECO:0000256" key="5">
    <source>
        <dbReference type="ARBA" id="ARBA00022519"/>
    </source>
</evidence>
<comment type="caution">
    <text evidence="13">The sequence shown here is derived from an EMBL/GenBank/DDBJ whole genome shotgun (WGS) entry which is preliminary data.</text>
</comment>
<evidence type="ECO:0000256" key="3">
    <source>
        <dbReference type="ARBA" id="ARBA00022448"/>
    </source>
</evidence>
<dbReference type="InterPro" id="IPR037682">
    <property type="entry name" value="TonB_C"/>
</dbReference>
<dbReference type="InterPro" id="IPR003538">
    <property type="entry name" value="TonB"/>
</dbReference>
<evidence type="ECO:0000313" key="14">
    <source>
        <dbReference type="Proteomes" id="UP000603317"/>
    </source>
</evidence>
<keyword evidence="8 10" id="KW-1133">Transmembrane helix</keyword>
<comment type="function">
    <text evidence="10">Interacts with outer membrane receptor proteins that carry out high-affinity binding and energy dependent uptake into the periplasmic space of specific substrates. It could act to transduce energy from the cytoplasmic membrane to specific energy-requiring processes in the outer membrane, resulting in the release into the periplasm of ligands bound by these outer membrane proteins.</text>
</comment>
<dbReference type="RefSeq" id="WP_188642780.1">
    <property type="nucleotide sequence ID" value="NZ_BMID01000001.1"/>
</dbReference>
<dbReference type="PANTHER" id="PTHR33446">
    <property type="entry name" value="PROTEIN TONB-RELATED"/>
    <property type="match status" value="1"/>
</dbReference>
<dbReference type="InterPro" id="IPR006260">
    <property type="entry name" value="TonB/TolA_C"/>
</dbReference>
<dbReference type="Pfam" id="PF03544">
    <property type="entry name" value="TonB_C"/>
    <property type="match status" value="1"/>
</dbReference>
<keyword evidence="4 10" id="KW-1003">Cell membrane</keyword>
<evidence type="ECO:0000256" key="1">
    <source>
        <dbReference type="ARBA" id="ARBA00004383"/>
    </source>
</evidence>
<evidence type="ECO:0000259" key="12">
    <source>
        <dbReference type="PROSITE" id="PS52015"/>
    </source>
</evidence>
<comment type="similarity">
    <text evidence="2 10">Belongs to the TonB family.</text>
</comment>
<evidence type="ECO:0000256" key="4">
    <source>
        <dbReference type="ARBA" id="ARBA00022475"/>
    </source>
</evidence>
<feature type="compositionally biased region" description="Acidic residues" evidence="11">
    <location>
        <begin position="50"/>
        <end position="61"/>
    </location>
</feature>
<keyword evidence="5 10" id="KW-0997">Cell inner membrane</keyword>
<name>A0ABQ1FFU2_9SPHN</name>
<comment type="subcellular location">
    <subcellularLocation>
        <location evidence="1 10">Cell inner membrane</location>
        <topology evidence="1 10">Single-pass membrane protein</topology>
        <orientation evidence="1 10">Periplasmic side</orientation>
    </subcellularLocation>
</comment>
<protein>
    <recommendedName>
        <fullName evidence="10">Protein TonB</fullName>
    </recommendedName>
</protein>
<keyword evidence="10" id="KW-0735">Signal-anchor</keyword>
<feature type="compositionally biased region" description="Pro residues" evidence="11">
    <location>
        <begin position="62"/>
        <end position="79"/>
    </location>
</feature>
<organism evidence="13 14">
    <name type="scientific">Blastomonas marina</name>
    <dbReference type="NCBI Taxonomy" id="1867408"/>
    <lineage>
        <taxon>Bacteria</taxon>
        <taxon>Pseudomonadati</taxon>
        <taxon>Pseudomonadota</taxon>
        <taxon>Alphaproteobacteria</taxon>
        <taxon>Sphingomonadales</taxon>
        <taxon>Sphingomonadaceae</taxon>
        <taxon>Blastomonas</taxon>
    </lineage>
</organism>
<keyword evidence="6 10" id="KW-0812">Transmembrane</keyword>
<dbReference type="Gene3D" id="3.30.1150.10">
    <property type="match status" value="1"/>
</dbReference>
<feature type="region of interest" description="Disordered" evidence="11">
    <location>
        <begin position="50"/>
        <end position="133"/>
    </location>
</feature>
<evidence type="ECO:0000256" key="10">
    <source>
        <dbReference type="RuleBase" id="RU362123"/>
    </source>
</evidence>
<evidence type="ECO:0000256" key="9">
    <source>
        <dbReference type="ARBA" id="ARBA00023136"/>
    </source>
</evidence>
<keyword evidence="14" id="KW-1185">Reference proteome</keyword>
<dbReference type="SUPFAM" id="SSF74653">
    <property type="entry name" value="TolA/TonB C-terminal domain"/>
    <property type="match status" value="1"/>
</dbReference>
<evidence type="ECO:0000256" key="2">
    <source>
        <dbReference type="ARBA" id="ARBA00006555"/>
    </source>
</evidence>
<dbReference type="PROSITE" id="PS52015">
    <property type="entry name" value="TONB_CTD"/>
    <property type="match status" value="1"/>
</dbReference>
<evidence type="ECO:0000256" key="7">
    <source>
        <dbReference type="ARBA" id="ARBA00022927"/>
    </source>
</evidence>
<sequence>MAYADQQMSGNKVTAFVIVALIHIAIGYGLISGLAYEAVEKIAERVTAVDIEEPPPPEEEPPPPPEPQKDVAPPPPVAPPVRVNVNPNPPPVRTTQIIPPPAPPVLRIPPPAPVVAPPPPPPPPPPAPSQARPARVNMGSLGRIQRDYPNRAQREGREGTVTMRITIGANGRVSACSVTGSSGHSDLDSAACRGMERYARFEPAQNAAGDAISDTTTFAFTYRLD</sequence>
<dbReference type="PRINTS" id="PR01374">
    <property type="entry name" value="TONBPROTEIN"/>
</dbReference>
<dbReference type="NCBIfam" id="TIGR01352">
    <property type="entry name" value="tonB_Cterm"/>
    <property type="match status" value="1"/>
</dbReference>
<evidence type="ECO:0000256" key="6">
    <source>
        <dbReference type="ARBA" id="ARBA00022692"/>
    </source>
</evidence>
<keyword evidence="9 10" id="KW-0472">Membrane</keyword>
<evidence type="ECO:0000313" key="13">
    <source>
        <dbReference type="EMBL" id="GGA11382.1"/>
    </source>
</evidence>
<feature type="compositionally biased region" description="Pro residues" evidence="11">
    <location>
        <begin position="87"/>
        <end position="128"/>
    </location>
</feature>
<dbReference type="Proteomes" id="UP000603317">
    <property type="component" value="Unassembled WGS sequence"/>
</dbReference>
<evidence type="ECO:0000256" key="11">
    <source>
        <dbReference type="SAM" id="MobiDB-lite"/>
    </source>
</evidence>
<dbReference type="PANTHER" id="PTHR33446:SF2">
    <property type="entry name" value="PROTEIN TONB"/>
    <property type="match status" value="1"/>
</dbReference>
<evidence type="ECO:0000256" key="8">
    <source>
        <dbReference type="ARBA" id="ARBA00022989"/>
    </source>
</evidence>
<gene>
    <name evidence="13" type="ORF">GCM10010923_22530</name>
</gene>
<accession>A0ABQ1FFU2</accession>
<keyword evidence="3 10" id="KW-0813">Transport</keyword>
<feature type="domain" description="TonB C-terminal" evidence="12">
    <location>
        <begin position="133"/>
        <end position="225"/>
    </location>
</feature>
<keyword evidence="7 10" id="KW-0653">Protein transport</keyword>
<reference evidence="14" key="1">
    <citation type="journal article" date="2019" name="Int. J. Syst. Evol. Microbiol.">
        <title>The Global Catalogue of Microorganisms (GCM) 10K type strain sequencing project: providing services to taxonomists for standard genome sequencing and annotation.</title>
        <authorList>
            <consortium name="The Broad Institute Genomics Platform"/>
            <consortium name="The Broad Institute Genome Sequencing Center for Infectious Disease"/>
            <person name="Wu L."/>
            <person name="Ma J."/>
        </authorList>
    </citation>
    <scope>NUCLEOTIDE SEQUENCE [LARGE SCALE GENOMIC DNA]</scope>
    <source>
        <strain evidence="14">CGMCC 1.15297</strain>
    </source>
</reference>
<dbReference type="InterPro" id="IPR051045">
    <property type="entry name" value="TonB-dependent_transducer"/>
</dbReference>
<proteinExistence type="inferred from homology"/>
<dbReference type="EMBL" id="BMID01000001">
    <property type="protein sequence ID" value="GGA11382.1"/>
    <property type="molecule type" value="Genomic_DNA"/>
</dbReference>
<feature type="transmembrane region" description="Helical" evidence="10">
    <location>
        <begin position="15"/>
        <end position="36"/>
    </location>
</feature>